<evidence type="ECO:0000313" key="1">
    <source>
        <dbReference type="EMBL" id="GFH61967.1"/>
    </source>
</evidence>
<proteinExistence type="predicted"/>
<evidence type="ECO:0000313" key="2">
    <source>
        <dbReference type="Proteomes" id="UP001054902"/>
    </source>
</evidence>
<dbReference type="Gene3D" id="3.80.10.10">
    <property type="entry name" value="Ribonuclease Inhibitor"/>
    <property type="match status" value="1"/>
</dbReference>
<protein>
    <submittedName>
        <fullName evidence="1">Uncharacterized protein</fullName>
    </submittedName>
</protein>
<dbReference type="SUPFAM" id="SSF52058">
    <property type="entry name" value="L domain-like"/>
    <property type="match status" value="1"/>
</dbReference>
<comment type="caution">
    <text evidence="1">The sequence shown here is derived from an EMBL/GenBank/DDBJ whole genome shotgun (WGS) entry which is preliminary data.</text>
</comment>
<keyword evidence="2" id="KW-1185">Reference proteome</keyword>
<accession>A0AAD3HFG1</accession>
<name>A0AAD3HFG1_9STRA</name>
<gene>
    <name evidence="1" type="ORF">CTEN210_18443</name>
</gene>
<reference evidence="1 2" key="1">
    <citation type="journal article" date="2021" name="Sci. Rep.">
        <title>The genome of the diatom Chaetoceros tenuissimus carries an ancient integrated fragment of an extant virus.</title>
        <authorList>
            <person name="Hongo Y."/>
            <person name="Kimura K."/>
            <person name="Takaki Y."/>
            <person name="Yoshida Y."/>
            <person name="Baba S."/>
            <person name="Kobayashi G."/>
            <person name="Nagasaki K."/>
            <person name="Hano T."/>
            <person name="Tomaru Y."/>
        </authorList>
    </citation>
    <scope>NUCLEOTIDE SEQUENCE [LARGE SCALE GENOMIC DNA]</scope>
    <source>
        <strain evidence="1 2">NIES-3715</strain>
    </source>
</reference>
<dbReference type="EMBL" id="BLLK01000075">
    <property type="protein sequence ID" value="GFH61967.1"/>
    <property type="molecule type" value="Genomic_DNA"/>
</dbReference>
<dbReference type="Pfam" id="PF13306">
    <property type="entry name" value="LRR_5"/>
    <property type="match status" value="1"/>
</dbReference>
<dbReference type="Proteomes" id="UP001054902">
    <property type="component" value="Unassembled WGS sequence"/>
</dbReference>
<dbReference type="AlphaFoldDB" id="A0AAD3HFG1"/>
<sequence length="274" mass="31805">MRHTRYPTEQEWAEIVALGPGVRMYNGLRTLFYNGEILRDVAAREFLIYDYAERLKWEVIIILPGVEVIPDWTLSHCIVAKVVIMADTVRRVEHHAFHHCPELVFIRLSRNLEYIGLVAFARCESLTSIFIPQSCVEIDFEAFWKCKRLITFSVPQHTRLGRSVIHETALKNVSPFKEDGQFPSRERNDALNTWLRNGNINIGQEYSLHRAFSSFNPLPEIIVQVLKRQGLKALRTKNSIGITPFQYLESNPFAEVDQKNIVNRYILEMMGETI</sequence>
<organism evidence="1 2">
    <name type="scientific">Chaetoceros tenuissimus</name>
    <dbReference type="NCBI Taxonomy" id="426638"/>
    <lineage>
        <taxon>Eukaryota</taxon>
        <taxon>Sar</taxon>
        <taxon>Stramenopiles</taxon>
        <taxon>Ochrophyta</taxon>
        <taxon>Bacillariophyta</taxon>
        <taxon>Coscinodiscophyceae</taxon>
        <taxon>Chaetocerotophycidae</taxon>
        <taxon>Chaetocerotales</taxon>
        <taxon>Chaetocerotaceae</taxon>
        <taxon>Chaetoceros</taxon>
    </lineage>
</organism>
<dbReference type="InterPro" id="IPR032675">
    <property type="entry name" value="LRR_dom_sf"/>
</dbReference>
<dbReference type="InterPro" id="IPR026906">
    <property type="entry name" value="LRR_5"/>
</dbReference>